<dbReference type="Gene3D" id="3.40.50.10320">
    <property type="entry name" value="LmbE-like"/>
    <property type="match status" value="1"/>
</dbReference>
<evidence type="ECO:0000313" key="2">
    <source>
        <dbReference type="EMBL" id="MDC5697983.1"/>
    </source>
</evidence>
<dbReference type="InterPro" id="IPR003737">
    <property type="entry name" value="GlcNAc_PI_deacetylase-related"/>
</dbReference>
<dbReference type="SUPFAM" id="SSF102588">
    <property type="entry name" value="LmbE-like"/>
    <property type="match status" value="1"/>
</dbReference>
<reference evidence="2 3" key="1">
    <citation type="submission" date="2022-11" db="EMBL/GenBank/DDBJ databases">
        <title>Anaerobic phenanthrene biodegradation by a DNRA strain PheN6.</title>
        <authorList>
            <person name="Zhang Z."/>
        </authorList>
    </citation>
    <scope>NUCLEOTIDE SEQUENCE [LARGE SCALE GENOMIC DNA]</scope>
    <source>
        <strain evidence="2 3">PheN6</strain>
    </source>
</reference>
<proteinExistence type="predicted"/>
<evidence type="ECO:0000313" key="3">
    <source>
        <dbReference type="Proteomes" id="UP001150259"/>
    </source>
</evidence>
<keyword evidence="3" id="KW-1185">Reference proteome</keyword>
<evidence type="ECO:0000256" key="1">
    <source>
        <dbReference type="ARBA" id="ARBA00022833"/>
    </source>
</evidence>
<dbReference type="Proteomes" id="UP001150259">
    <property type="component" value="Unassembled WGS sequence"/>
</dbReference>
<accession>A0ABT5GIQ9</accession>
<gene>
    <name evidence="2" type="ORF">OO014_12000</name>
</gene>
<organism evidence="2 3">
    <name type="scientific">Intrasporangium calvum</name>
    <dbReference type="NCBI Taxonomy" id="53358"/>
    <lineage>
        <taxon>Bacteria</taxon>
        <taxon>Bacillati</taxon>
        <taxon>Actinomycetota</taxon>
        <taxon>Actinomycetes</taxon>
        <taxon>Micrococcales</taxon>
        <taxon>Intrasporangiaceae</taxon>
        <taxon>Intrasporangium</taxon>
    </lineage>
</organism>
<comment type="caution">
    <text evidence="2">The sequence shown here is derived from an EMBL/GenBank/DDBJ whole genome shotgun (WGS) entry which is preliminary data.</text>
</comment>
<dbReference type="EMBL" id="JAPFQL010000048">
    <property type="protein sequence ID" value="MDC5697983.1"/>
    <property type="molecule type" value="Genomic_DNA"/>
</dbReference>
<name>A0ABT5GIQ9_9MICO</name>
<dbReference type="RefSeq" id="WP_272462558.1">
    <property type="nucleotide sequence ID" value="NZ_JAPFQL010000048.1"/>
</dbReference>
<dbReference type="InterPro" id="IPR024078">
    <property type="entry name" value="LmbE-like_dom_sf"/>
</dbReference>
<dbReference type="PANTHER" id="PTHR12993:SF11">
    <property type="entry name" value="N-ACETYLGLUCOSAMINYL-PHOSPHATIDYLINOSITOL DE-N-ACETYLASE"/>
    <property type="match status" value="1"/>
</dbReference>
<protein>
    <submittedName>
        <fullName evidence="2">PIG-L family deacetylase</fullName>
    </submittedName>
</protein>
<keyword evidence="1" id="KW-0862">Zinc</keyword>
<sequence>MTKVSGLPRWRSVLAVVAHPDDESFALGAVLAAFADAGARVSVLCLTRGEASTLHGVAGDLLELRGVELAAAADVLGVDDVELLTHPDGRLSGVAVSALAAQVIDTARRVAADGLIGFDVNGVTGHPDHAQATAAALLAAEELDLPVLGWTVPEAVAQRLRDEHGAPFDGYADDEIDLVVPVERSRQLEAVACHPSQAVPGSVMWRRIELLGDREHLRRLRGPGEA</sequence>
<dbReference type="PANTHER" id="PTHR12993">
    <property type="entry name" value="N-ACETYLGLUCOSAMINYL-PHOSPHATIDYLINOSITOL DE-N-ACETYLASE-RELATED"/>
    <property type="match status" value="1"/>
</dbReference>
<dbReference type="Pfam" id="PF02585">
    <property type="entry name" value="PIG-L"/>
    <property type="match status" value="1"/>
</dbReference>